<evidence type="ECO:0000259" key="3">
    <source>
        <dbReference type="Pfam" id="PF12696"/>
    </source>
</evidence>
<feature type="region of interest" description="Disordered" evidence="1">
    <location>
        <begin position="764"/>
        <end position="793"/>
    </location>
</feature>
<accession>A0A1I4CJ72</accession>
<evidence type="ECO:0000313" key="4">
    <source>
        <dbReference type="EMBL" id="SFK80803.1"/>
    </source>
</evidence>
<dbReference type="Pfam" id="PF12696">
    <property type="entry name" value="TraG-D_C"/>
    <property type="match status" value="1"/>
</dbReference>
<organism evidence="4 5">
    <name type="scientific">Methylocapsa palsarum</name>
    <dbReference type="NCBI Taxonomy" id="1612308"/>
    <lineage>
        <taxon>Bacteria</taxon>
        <taxon>Pseudomonadati</taxon>
        <taxon>Pseudomonadota</taxon>
        <taxon>Alphaproteobacteria</taxon>
        <taxon>Hyphomicrobiales</taxon>
        <taxon>Beijerinckiaceae</taxon>
        <taxon>Methylocapsa</taxon>
    </lineage>
</organism>
<reference evidence="4 5" key="1">
    <citation type="submission" date="2016-10" db="EMBL/GenBank/DDBJ databases">
        <authorList>
            <person name="de Groot N.N."/>
        </authorList>
    </citation>
    <scope>NUCLEOTIDE SEQUENCE [LARGE SCALE GENOMIC DNA]</scope>
    <source>
        <strain evidence="4 5">NE2</strain>
    </source>
</reference>
<dbReference type="STRING" id="1612308.SAMN05444581_1234"/>
<feature type="transmembrane region" description="Helical" evidence="2">
    <location>
        <begin position="31"/>
        <end position="53"/>
    </location>
</feature>
<sequence>MIRREIVGPQDRFERTGAEHLRDTRPLSTRLWAALMSEASGIVLSCGAIVMFVEPALVDVITPGSIVYTALVLTRRVTLPLRLPQSARMKDYNYPEPSSRRPRMAAGTIYLGRDLARQELWISSEDARQHATVPGTTGAGKTTAIVSFLANALCHGSGFVLVDGKADNKLYGEVCALARRFGRIDDVLCLNLLVASGTRESNTFNPFGTGNADAIRELLASQLGEQGQSDSNGVFRDRAVALIGTITPALVWLRDNKGIPLNIDVIRFSIELRWIWKLAMEKICIVRDPDTGKEEPVSVENEIPEDILWPLKAYLGELPGYDPSLPLDKQKGDEPSKQHGFAQFYFTATFTQLAVSLAHIFRVEQGDIDMRDIVLNRRILVVNLPALENSDATLAALGKLVVSALRGMMAQMLGSRLEGDYCEIVANKPGMGVAPFHVVLDEVAYYAASGMDRMLAMGRGLNIMFWLGFQEVSGIWARIGEKTQSLLGNANLTVAMRQQDADRTRRWLQETAGDTYVTQATSYQGGGAGEYAEARHAEVREVSRVDWTDLQRLIEGEAIILFGGRRIYAKLFHAELDVSGPLRLNRPVALPVPDAAAIKAVSARVDRLIDAIEKGLAGAGARAARSPTLGAMIDAFSAAAAAGGNAETCIAAAIKAAGDAPFERLSEPGAPVTPFTELLESGVGGTPGPGEDSEIVSGSVDIEGLSRIIEIERASGASAQAARETSLSLLGRRNKLLRMLEPRLDEPTSKTELLSQIEELSAAVAKETPDNNRNDLATGGRVDSPATSRSPNR</sequence>
<keyword evidence="2" id="KW-0812">Transmembrane</keyword>
<evidence type="ECO:0000313" key="5">
    <source>
        <dbReference type="Proteomes" id="UP000198755"/>
    </source>
</evidence>
<keyword evidence="5" id="KW-1185">Reference proteome</keyword>
<feature type="domain" description="TraD/TraG TraM recognition site" evidence="3">
    <location>
        <begin position="435"/>
        <end position="530"/>
    </location>
</feature>
<gene>
    <name evidence="4" type="ORF">SAMN05444581_1234</name>
</gene>
<keyword evidence="2" id="KW-1133">Transmembrane helix</keyword>
<protein>
    <submittedName>
        <fullName evidence="4">Intracellular multiplication protein IcmO</fullName>
    </submittedName>
</protein>
<dbReference type="OrthoDB" id="7817736at2"/>
<dbReference type="PANTHER" id="PTHR30121">
    <property type="entry name" value="UNCHARACTERIZED PROTEIN YJGR-RELATED"/>
    <property type="match status" value="1"/>
</dbReference>
<dbReference type="Proteomes" id="UP000198755">
    <property type="component" value="Unassembled WGS sequence"/>
</dbReference>
<name>A0A1I4CJ72_9HYPH</name>
<dbReference type="InterPro" id="IPR027417">
    <property type="entry name" value="P-loop_NTPase"/>
</dbReference>
<proteinExistence type="predicted"/>
<evidence type="ECO:0000256" key="2">
    <source>
        <dbReference type="SAM" id="Phobius"/>
    </source>
</evidence>
<dbReference type="PANTHER" id="PTHR30121:SF6">
    <property type="entry name" value="SLR6007 PROTEIN"/>
    <property type="match status" value="1"/>
</dbReference>
<dbReference type="EMBL" id="FOSN01000023">
    <property type="protein sequence ID" value="SFK80803.1"/>
    <property type="molecule type" value="Genomic_DNA"/>
</dbReference>
<dbReference type="Gene3D" id="3.40.50.300">
    <property type="entry name" value="P-loop containing nucleotide triphosphate hydrolases"/>
    <property type="match status" value="2"/>
</dbReference>
<dbReference type="SUPFAM" id="SSF52540">
    <property type="entry name" value="P-loop containing nucleoside triphosphate hydrolases"/>
    <property type="match status" value="1"/>
</dbReference>
<evidence type="ECO:0000256" key="1">
    <source>
        <dbReference type="SAM" id="MobiDB-lite"/>
    </source>
</evidence>
<dbReference type="AlphaFoldDB" id="A0A1I4CJ72"/>
<dbReference type="CDD" id="cd01127">
    <property type="entry name" value="TrwB_TraG_TraD_VirD4"/>
    <property type="match status" value="1"/>
</dbReference>
<dbReference type="InterPro" id="IPR032689">
    <property type="entry name" value="TraG-D_C"/>
</dbReference>
<keyword evidence="2" id="KW-0472">Membrane</keyword>
<dbReference type="InterPro" id="IPR051162">
    <property type="entry name" value="T4SS_component"/>
</dbReference>